<keyword evidence="2 4" id="KW-0689">Ribosomal protein</keyword>
<dbReference type="GO" id="GO:0022627">
    <property type="term" value="C:cytosolic small ribosomal subunit"/>
    <property type="evidence" value="ECO:0007669"/>
    <property type="project" value="TreeGrafter"/>
</dbReference>
<organism evidence="5 6">
    <name type="scientific">Candidatus Parvarchaeum acidiphilum ARMAN-4</name>
    <dbReference type="NCBI Taxonomy" id="662760"/>
    <lineage>
        <taxon>Archaea</taxon>
        <taxon>Candidatus Parvarchaeota</taxon>
        <taxon>Candidatus Parvarchaeum</taxon>
    </lineage>
</organism>
<proteinExistence type="inferred from homology"/>
<dbReference type="PANTHER" id="PTHR10769">
    <property type="entry name" value="40S RIBOSOMAL PROTEIN S28"/>
    <property type="match status" value="1"/>
</dbReference>
<dbReference type="GO" id="GO:0006412">
    <property type="term" value="P:translation"/>
    <property type="evidence" value="ECO:0007669"/>
    <property type="project" value="UniProtKB-UniRule"/>
</dbReference>
<dbReference type="Gene3D" id="2.40.50.140">
    <property type="entry name" value="Nucleic acid-binding proteins"/>
    <property type="match status" value="1"/>
</dbReference>
<dbReference type="GO" id="GO:0003735">
    <property type="term" value="F:structural constituent of ribosome"/>
    <property type="evidence" value="ECO:0007669"/>
    <property type="project" value="InterPro"/>
</dbReference>
<accession>D2EFI9</accession>
<evidence type="ECO:0000313" key="6">
    <source>
        <dbReference type="Proteomes" id="UP000009375"/>
    </source>
</evidence>
<evidence type="ECO:0000256" key="3">
    <source>
        <dbReference type="ARBA" id="ARBA00023274"/>
    </source>
</evidence>
<dbReference type="Proteomes" id="UP000009375">
    <property type="component" value="Unassembled WGS sequence"/>
</dbReference>
<protein>
    <recommendedName>
        <fullName evidence="4">Small ribosomal subunit protein eS28</fullName>
    </recommendedName>
</protein>
<dbReference type="HAMAP" id="MF_00292">
    <property type="entry name" value="Ribosomal_eS28"/>
    <property type="match status" value="1"/>
</dbReference>
<keyword evidence="3 4" id="KW-0687">Ribonucleoprotein</keyword>
<dbReference type="AlphaFoldDB" id="D2EFI9"/>
<name>D2EFI9_PARA4</name>
<sequence length="85" mass="9636">MKKQQNKNLENKGENSEQRFLDAYPSEVIEIVGRHGVAGEVTQVRCKVLAGMDKDKIIRRNVRGPVVIGDVLMLKETEMEAMPIR</sequence>
<dbReference type="SUPFAM" id="SSF50249">
    <property type="entry name" value="Nucleic acid-binding proteins"/>
    <property type="match status" value="1"/>
</dbReference>
<dbReference type="EMBL" id="GG730046">
    <property type="protein sequence ID" value="EEZ92886.1"/>
    <property type="molecule type" value="Genomic_DNA"/>
</dbReference>
<dbReference type="PANTHER" id="PTHR10769:SF3">
    <property type="entry name" value="SMALL RIBOSOMAL SUBUNIT PROTEIN ES28"/>
    <property type="match status" value="1"/>
</dbReference>
<comment type="similarity">
    <text evidence="1 4">Belongs to the eukaryotic ribosomal protein eS28 family.</text>
</comment>
<dbReference type="Pfam" id="PF01200">
    <property type="entry name" value="Ribosomal_S28e"/>
    <property type="match status" value="1"/>
</dbReference>
<gene>
    <name evidence="4" type="primary">rps28e</name>
    <name evidence="5" type="ORF">BJBARM4_0507</name>
</gene>
<evidence type="ECO:0000256" key="4">
    <source>
        <dbReference type="HAMAP-Rule" id="MF_00292"/>
    </source>
</evidence>
<evidence type="ECO:0000256" key="1">
    <source>
        <dbReference type="ARBA" id="ARBA00005943"/>
    </source>
</evidence>
<evidence type="ECO:0000313" key="5">
    <source>
        <dbReference type="EMBL" id="EEZ92886.1"/>
    </source>
</evidence>
<dbReference type="GO" id="GO:0000028">
    <property type="term" value="P:ribosomal small subunit assembly"/>
    <property type="evidence" value="ECO:0007669"/>
    <property type="project" value="TreeGrafter"/>
</dbReference>
<evidence type="ECO:0000256" key="2">
    <source>
        <dbReference type="ARBA" id="ARBA00022980"/>
    </source>
</evidence>
<dbReference type="NCBIfam" id="NF003080">
    <property type="entry name" value="PRK04007.1"/>
    <property type="match status" value="1"/>
</dbReference>
<dbReference type="InterPro" id="IPR012340">
    <property type="entry name" value="NA-bd_OB-fold"/>
</dbReference>
<reference evidence="5 6" key="1">
    <citation type="journal article" date="2010" name="Proc. Natl. Acad. Sci. U.S.A.">
        <title>Enigmatic, ultrasmall, uncultivated Archaea.</title>
        <authorList>
            <person name="Baker B.J."/>
            <person name="Comolli L.R."/>
            <person name="Dick G.J."/>
            <person name="Hauser L.J."/>
            <person name="Hyatt D."/>
            <person name="Dill B.D."/>
            <person name="Land M.L."/>
            <person name="Verberkmoes N.C."/>
            <person name="Hettich R.L."/>
            <person name="Banfield J.F."/>
        </authorList>
    </citation>
    <scope>NUCLEOTIDE SEQUENCE [LARGE SCALE GENOMIC DNA]</scope>
</reference>
<dbReference type="GO" id="GO:0030490">
    <property type="term" value="P:maturation of SSU-rRNA"/>
    <property type="evidence" value="ECO:0007669"/>
    <property type="project" value="TreeGrafter"/>
</dbReference>
<dbReference type="InterPro" id="IPR000289">
    <property type="entry name" value="Ribosomal_eS28"/>
</dbReference>